<proteinExistence type="inferred from homology"/>
<dbReference type="GO" id="GO:0046872">
    <property type="term" value="F:metal ion binding"/>
    <property type="evidence" value="ECO:0007669"/>
    <property type="project" value="UniProtKB-KW"/>
</dbReference>
<dbReference type="AlphaFoldDB" id="A0A9Q3BN28"/>
<dbReference type="Gene3D" id="3.30.2010.10">
    <property type="entry name" value="Metalloproteases ('zincins'), catalytic domain"/>
    <property type="match status" value="1"/>
</dbReference>
<comment type="caution">
    <text evidence="8">The sequence shown here is derived from an EMBL/GenBank/DDBJ whole genome shotgun (WGS) entry which is preliminary data.</text>
</comment>
<keyword evidence="1 6" id="KW-0645">Protease</keyword>
<dbReference type="PANTHER" id="PTHR22726:SF1">
    <property type="entry name" value="METALLOENDOPEPTIDASE OMA1, MITOCHONDRIAL"/>
    <property type="match status" value="1"/>
</dbReference>
<evidence type="ECO:0000256" key="1">
    <source>
        <dbReference type="ARBA" id="ARBA00022670"/>
    </source>
</evidence>
<keyword evidence="9" id="KW-1185">Reference proteome</keyword>
<evidence type="ECO:0000256" key="4">
    <source>
        <dbReference type="ARBA" id="ARBA00022833"/>
    </source>
</evidence>
<accession>A0A9Q3BN28</accession>
<dbReference type="GO" id="GO:0006515">
    <property type="term" value="P:protein quality control for misfolded or incompletely synthesized proteins"/>
    <property type="evidence" value="ECO:0007669"/>
    <property type="project" value="TreeGrafter"/>
</dbReference>
<dbReference type="InterPro" id="IPR001915">
    <property type="entry name" value="Peptidase_M48"/>
</dbReference>
<dbReference type="InterPro" id="IPR051156">
    <property type="entry name" value="Mito/Outer_Membr_Metalloprot"/>
</dbReference>
<dbReference type="GO" id="GO:0004222">
    <property type="term" value="F:metalloendopeptidase activity"/>
    <property type="evidence" value="ECO:0007669"/>
    <property type="project" value="InterPro"/>
</dbReference>
<feature type="domain" description="Peptidase M48" evidence="7">
    <location>
        <begin position="188"/>
        <end position="349"/>
    </location>
</feature>
<dbReference type="OrthoDB" id="7464992at2759"/>
<evidence type="ECO:0000259" key="7">
    <source>
        <dbReference type="Pfam" id="PF01435"/>
    </source>
</evidence>
<dbReference type="Pfam" id="PF01435">
    <property type="entry name" value="Peptidase_M48"/>
    <property type="match status" value="1"/>
</dbReference>
<gene>
    <name evidence="8" type="ORF">O181_008004</name>
</gene>
<reference evidence="8" key="1">
    <citation type="submission" date="2021-03" db="EMBL/GenBank/DDBJ databases">
        <title>Draft genome sequence of rust myrtle Austropuccinia psidii MF-1, a brazilian biotype.</title>
        <authorList>
            <person name="Quecine M.C."/>
            <person name="Pachon D.M.R."/>
            <person name="Bonatelli M.L."/>
            <person name="Correr F.H."/>
            <person name="Franceschini L.M."/>
            <person name="Leite T.F."/>
            <person name="Margarido G.R.A."/>
            <person name="Almeida C.A."/>
            <person name="Ferrarezi J.A."/>
            <person name="Labate C.A."/>
        </authorList>
    </citation>
    <scope>NUCLEOTIDE SEQUENCE</scope>
    <source>
        <strain evidence="8">MF-1</strain>
    </source>
</reference>
<dbReference type="EMBL" id="AVOT02001822">
    <property type="protein sequence ID" value="MBW0468289.1"/>
    <property type="molecule type" value="Genomic_DNA"/>
</dbReference>
<evidence type="ECO:0000313" key="8">
    <source>
        <dbReference type="EMBL" id="MBW0468289.1"/>
    </source>
</evidence>
<evidence type="ECO:0000256" key="6">
    <source>
        <dbReference type="RuleBase" id="RU003983"/>
    </source>
</evidence>
<keyword evidence="5 6" id="KW-0482">Metalloprotease</keyword>
<dbReference type="GO" id="GO:0034982">
    <property type="term" value="P:mitochondrial protein processing"/>
    <property type="evidence" value="ECO:0007669"/>
    <property type="project" value="TreeGrafter"/>
</dbReference>
<comment type="cofactor">
    <cofactor evidence="6">
        <name>Zn(2+)</name>
        <dbReference type="ChEBI" id="CHEBI:29105"/>
    </cofactor>
    <text evidence="6">Binds 1 zinc ion per subunit.</text>
</comment>
<evidence type="ECO:0000256" key="3">
    <source>
        <dbReference type="ARBA" id="ARBA00022801"/>
    </source>
</evidence>
<name>A0A9Q3BN28_9BASI</name>
<dbReference type="GO" id="GO:0005743">
    <property type="term" value="C:mitochondrial inner membrane"/>
    <property type="evidence" value="ECO:0007669"/>
    <property type="project" value="TreeGrafter"/>
</dbReference>
<evidence type="ECO:0000313" key="9">
    <source>
        <dbReference type="Proteomes" id="UP000765509"/>
    </source>
</evidence>
<keyword evidence="4 6" id="KW-0862">Zinc</keyword>
<evidence type="ECO:0000256" key="5">
    <source>
        <dbReference type="ARBA" id="ARBA00023049"/>
    </source>
</evidence>
<keyword evidence="3 6" id="KW-0378">Hydrolase</keyword>
<keyword evidence="2" id="KW-0479">Metal-binding</keyword>
<dbReference type="PANTHER" id="PTHR22726">
    <property type="entry name" value="METALLOENDOPEPTIDASE OMA1"/>
    <property type="match status" value="1"/>
</dbReference>
<protein>
    <recommendedName>
        <fullName evidence="7">Peptidase M48 domain-containing protein</fullName>
    </recommendedName>
</protein>
<comment type="similarity">
    <text evidence="6">Belongs to the peptidase M48 family.</text>
</comment>
<sequence length="376" mass="42744">MFKSTTNTFSSILRPCLPGQAFPFTPWNLNNHIPNRPLIGLRIIHSRRPIRRRFVKKKTSVHPPPVPSRQPETNIFPKDLFGVPPWIWLVGTFGGTYYISHLEKIELTGRWRFMDTSIEAELAAGEEMYLQILSEYRSKLLPQNHPTSRLVAQVAYHIIQASGLSKTKQSSGQFGWSHSELTEGSPSVTDWKVHVIDEPRIQNAFVIPGGKIFVFTGILPICQTEGGLATVLGHEVAHQVLRHPAERMSSMKVIFLLTTLLTVIGLDPGIGRALVTLLMGLPNSRRNELEADQIGLKIMASACYDPSEAIRMWQRMSQFSSSKQITPRATEFLQTHPTHDRRIEKINSWLPDAQKHLQERCGLTKQLHRQFKSWRP</sequence>
<dbReference type="CDD" id="cd07331">
    <property type="entry name" value="M48C_Oma1_like"/>
    <property type="match status" value="1"/>
</dbReference>
<evidence type="ECO:0000256" key="2">
    <source>
        <dbReference type="ARBA" id="ARBA00022723"/>
    </source>
</evidence>
<dbReference type="Proteomes" id="UP000765509">
    <property type="component" value="Unassembled WGS sequence"/>
</dbReference>
<organism evidence="8 9">
    <name type="scientific">Austropuccinia psidii MF-1</name>
    <dbReference type="NCBI Taxonomy" id="1389203"/>
    <lineage>
        <taxon>Eukaryota</taxon>
        <taxon>Fungi</taxon>
        <taxon>Dikarya</taxon>
        <taxon>Basidiomycota</taxon>
        <taxon>Pucciniomycotina</taxon>
        <taxon>Pucciniomycetes</taxon>
        <taxon>Pucciniales</taxon>
        <taxon>Sphaerophragmiaceae</taxon>
        <taxon>Austropuccinia</taxon>
    </lineage>
</organism>